<keyword evidence="1" id="KW-0472">Membrane</keyword>
<dbReference type="InterPro" id="IPR028140">
    <property type="entry name" value="TraM"/>
</dbReference>
<keyword evidence="1" id="KW-1133">Transmembrane helix</keyword>
<evidence type="ECO:0000313" key="2">
    <source>
        <dbReference type="EMBL" id="SMR01290.1"/>
    </source>
</evidence>
<organism evidence="2 3">
    <name type="scientific">Xanthomonas fragariae</name>
    <dbReference type="NCBI Taxonomy" id="48664"/>
    <lineage>
        <taxon>Bacteria</taxon>
        <taxon>Pseudomonadati</taxon>
        <taxon>Pseudomonadota</taxon>
        <taxon>Gammaproteobacteria</taxon>
        <taxon>Lysobacterales</taxon>
        <taxon>Lysobacteraceae</taxon>
        <taxon>Xanthomonas</taxon>
    </lineage>
</organism>
<geneLocation type="plasmid" evidence="3">
    <name>ppd885-27</name>
</geneLocation>
<evidence type="ECO:0000313" key="3">
    <source>
        <dbReference type="Proteomes" id="UP000195877"/>
    </source>
</evidence>
<name>A0ABY1RVD8_9XANT</name>
<gene>
    <name evidence="2" type="ORF">PD885_04109</name>
</gene>
<protein>
    <recommendedName>
        <fullName evidence="4">Conjugal transfer protein TraM</fullName>
    </recommendedName>
</protein>
<evidence type="ECO:0008006" key="4">
    <source>
        <dbReference type="Google" id="ProtNLM"/>
    </source>
</evidence>
<dbReference type="EMBL" id="LT853884">
    <property type="protein sequence ID" value="SMR01290.1"/>
    <property type="molecule type" value="Genomic_DNA"/>
</dbReference>
<accession>A0ABY1RVD8</accession>
<keyword evidence="1" id="KW-0812">Transmembrane</keyword>
<reference evidence="2 3" key="1">
    <citation type="submission" date="2017-05" db="EMBL/GenBank/DDBJ databases">
        <authorList>
            <person name="Blom J."/>
        </authorList>
    </citation>
    <scope>NUCLEOTIDE SEQUENCE [LARGE SCALE GENOMIC DNA]</scope>
    <source>
        <strain evidence="2">PD885</strain>
        <plasmid evidence="3">ppd885-27</plasmid>
    </source>
</reference>
<evidence type="ECO:0000256" key="1">
    <source>
        <dbReference type="SAM" id="Phobius"/>
    </source>
</evidence>
<feature type="transmembrane region" description="Helical" evidence="1">
    <location>
        <begin position="127"/>
        <end position="149"/>
    </location>
</feature>
<dbReference type="Proteomes" id="UP000195877">
    <property type="component" value="Plasmid pPD885-27"/>
</dbReference>
<dbReference type="RefSeq" id="WP_088057150.1">
    <property type="nucleotide sequence ID" value="NZ_CP127380.1"/>
</dbReference>
<sequence>MDRRKYIAELVEKTGVRVDEDDPIFAVVLLNQAILQDQKTELEALVGQLVKAGGAIRGEVIKQVEERCNVTLRDLQTEAAKLKTDLQREHAGYREATKEALRQEVGSTIASAASAMHDAQRSIMRPVWLAAIVGGILGGAVVYAAAWLAT</sequence>
<dbReference type="GeneID" id="61896275"/>
<keyword evidence="2" id="KW-0614">Plasmid</keyword>
<proteinExistence type="predicted"/>
<keyword evidence="3" id="KW-1185">Reference proteome</keyword>
<dbReference type="Pfam" id="PF11657">
    <property type="entry name" value="Activator-TraM"/>
    <property type="match status" value="1"/>
</dbReference>